<dbReference type="InterPro" id="IPR036291">
    <property type="entry name" value="NAD(P)-bd_dom_sf"/>
</dbReference>
<comment type="similarity">
    <text evidence="1 3">Belongs to the short-chain dehydrogenases/reductases (SDR) family.</text>
</comment>
<dbReference type="PANTHER" id="PTHR42901">
    <property type="entry name" value="ALCOHOL DEHYDROGENASE"/>
    <property type="match status" value="1"/>
</dbReference>
<dbReference type="GO" id="GO:0016616">
    <property type="term" value="F:oxidoreductase activity, acting on the CH-OH group of donors, NAD or NADP as acceptor"/>
    <property type="evidence" value="ECO:0007669"/>
    <property type="project" value="UniProtKB-ARBA"/>
</dbReference>
<evidence type="ECO:0000313" key="5">
    <source>
        <dbReference type="Proteomes" id="UP000005709"/>
    </source>
</evidence>
<evidence type="ECO:0000256" key="1">
    <source>
        <dbReference type="ARBA" id="ARBA00006484"/>
    </source>
</evidence>
<evidence type="ECO:0000256" key="2">
    <source>
        <dbReference type="ARBA" id="ARBA00023002"/>
    </source>
</evidence>
<dbReference type="PRINTS" id="PR00080">
    <property type="entry name" value="SDRFAMILY"/>
</dbReference>
<evidence type="ECO:0000313" key="4">
    <source>
        <dbReference type="EMBL" id="EEV17542.1"/>
    </source>
</evidence>
<dbReference type="PRINTS" id="PR00081">
    <property type="entry name" value="GDHRDH"/>
</dbReference>
<protein>
    <submittedName>
        <fullName evidence="4">Oxidoreductase, short chain dehydrogenase/reductase family protein</fullName>
    </submittedName>
</protein>
<sequence>MRSPNPLPIASSCAREPANVFALFYPRPRPKIKFINSKSVLRYHCAKFKILRKGDYMKNTAFITGATSGFGEAISRALSAQGYKIVALGRRKERLQKLAGELGNTHIIAADIRDKAAVFDAVSALPENFKDVEVLVNNAGLALGLEGIAQTPVEDLETMVDTNIKGVLYSTKAVLPLMIARKSGYIFNLGSTAGAWPYPGSHVYGASKAFIKQFSRNIRNDLRGTGIRVTEIAPGICKSEFSEVRFKGDVARAAAVYEGVDAILPEDIAQIMLSCLAMPHRVNINVVEAMATQQSWAGLFIEKH</sequence>
<dbReference type="EMBL" id="ACYG01000024">
    <property type="protein sequence ID" value="EEV17542.1"/>
    <property type="molecule type" value="Genomic_DNA"/>
</dbReference>
<dbReference type="PROSITE" id="PS00061">
    <property type="entry name" value="ADH_SHORT"/>
    <property type="match status" value="1"/>
</dbReference>
<organism evidence="4 5">
    <name type="scientific">Campylobacter gracilis RM3268</name>
    <dbReference type="NCBI Taxonomy" id="553220"/>
    <lineage>
        <taxon>Bacteria</taxon>
        <taxon>Pseudomonadati</taxon>
        <taxon>Campylobacterota</taxon>
        <taxon>Epsilonproteobacteria</taxon>
        <taxon>Campylobacterales</taxon>
        <taxon>Campylobacteraceae</taxon>
        <taxon>Campylobacter</taxon>
    </lineage>
</organism>
<reference evidence="4 5" key="1">
    <citation type="submission" date="2009-07" db="EMBL/GenBank/DDBJ databases">
        <authorList>
            <person name="Madupu R."/>
            <person name="Sebastian Y."/>
            <person name="Durkin A.S."/>
            <person name="Torralba M."/>
            <person name="Methe B."/>
            <person name="Sutton G.G."/>
            <person name="Strausberg R.L."/>
            <person name="Nelson K.E."/>
        </authorList>
    </citation>
    <scope>NUCLEOTIDE SEQUENCE [LARGE SCALE GENOMIC DNA]</scope>
    <source>
        <strain evidence="4 5">RM3268</strain>
    </source>
</reference>
<gene>
    <name evidence="4" type="ORF">CAMGR0001_0372</name>
</gene>
<keyword evidence="2" id="KW-0560">Oxidoreductase</keyword>
<dbReference type="PANTHER" id="PTHR42901:SF1">
    <property type="entry name" value="ALCOHOL DEHYDROGENASE"/>
    <property type="match status" value="1"/>
</dbReference>
<proteinExistence type="inferred from homology"/>
<dbReference type="Proteomes" id="UP000005709">
    <property type="component" value="Unassembled WGS sequence"/>
</dbReference>
<dbReference type="AlphaFoldDB" id="C8PHC8"/>
<dbReference type="SUPFAM" id="SSF51735">
    <property type="entry name" value="NAD(P)-binding Rossmann-fold domains"/>
    <property type="match status" value="1"/>
</dbReference>
<accession>C8PHC8</accession>
<dbReference type="InterPro" id="IPR002347">
    <property type="entry name" value="SDR_fam"/>
</dbReference>
<name>C8PHC8_9BACT</name>
<dbReference type="FunFam" id="3.40.50.720:FF:000047">
    <property type="entry name" value="NADP-dependent L-serine/L-allo-threonine dehydrogenase"/>
    <property type="match status" value="1"/>
</dbReference>
<dbReference type="Pfam" id="PF00106">
    <property type="entry name" value="adh_short"/>
    <property type="match status" value="1"/>
</dbReference>
<dbReference type="STRING" id="824.CGRAC_1937"/>
<dbReference type="eggNOG" id="COG4221">
    <property type="taxonomic scope" value="Bacteria"/>
</dbReference>
<dbReference type="InterPro" id="IPR020904">
    <property type="entry name" value="Sc_DH/Rdtase_CS"/>
</dbReference>
<keyword evidence="5" id="KW-1185">Reference proteome</keyword>
<evidence type="ECO:0000256" key="3">
    <source>
        <dbReference type="RuleBase" id="RU000363"/>
    </source>
</evidence>
<dbReference type="Gene3D" id="3.40.50.720">
    <property type="entry name" value="NAD(P)-binding Rossmann-like Domain"/>
    <property type="match status" value="1"/>
</dbReference>
<comment type="caution">
    <text evidence="4">The sequence shown here is derived from an EMBL/GenBank/DDBJ whole genome shotgun (WGS) entry which is preliminary data.</text>
</comment>